<dbReference type="Pfam" id="PF12915">
    <property type="entry name" value="DUF3833"/>
    <property type="match status" value="1"/>
</dbReference>
<reference evidence="3" key="1">
    <citation type="journal article" date="2019" name="Int. J. Syst. Evol. Microbiol.">
        <title>The Global Catalogue of Microorganisms (GCM) 10K type strain sequencing project: providing services to taxonomists for standard genome sequencing and annotation.</title>
        <authorList>
            <consortium name="The Broad Institute Genomics Platform"/>
            <consortium name="The Broad Institute Genome Sequencing Center for Infectious Disease"/>
            <person name="Wu L."/>
            <person name="Ma J."/>
        </authorList>
    </citation>
    <scope>NUCLEOTIDE SEQUENCE [LARGE SCALE GENOMIC DNA]</scope>
    <source>
        <strain evidence="3">CGMCC 1.12923</strain>
    </source>
</reference>
<dbReference type="EMBL" id="BMGJ01000008">
    <property type="protein sequence ID" value="GGD66320.1"/>
    <property type="molecule type" value="Genomic_DNA"/>
</dbReference>
<evidence type="ECO:0000313" key="3">
    <source>
        <dbReference type="Proteomes" id="UP000614272"/>
    </source>
</evidence>
<accession>A0ABQ1RGK8</accession>
<evidence type="ECO:0000256" key="1">
    <source>
        <dbReference type="SAM" id="SignalP"/>
    </source>
</evidence>
<sequence length="181" mass="20571">MKLLLLLCTFILSACSSSLDSYANKKPEFNLAEYFNGKITARGIIEDYSGTMTRHFCVDIIGSWENNTGRLHETFYFDDGEKQVRIWELQIAADGKVTGQANDVVGEASGETRGNAFNWKYVLEVPIDGSVYELAVDDWLYRLDEDRLMNRSYMKKFGVTVAEISIYFDRSQPLKGCNEDA</sequence>
<keyword evidence="2" id="KW-0449">Lipoprotein</keyword>
<dbReference type="RefSeq" id="WP_099034863.1">
    <property type="nucleotide sequence ID" value="NZ_BMGJ01000008.1"/>
</dbReference>
<dbReference type="InterPro" id="IPR024409">
    <property type="entry name" value="DUF3833"/>
</dbReference>
<gene>
    <name evidence="2" type="ORF">GCM10011357_21970</name>
</gene>
<proteinExistence type="predicted"/>
<dbReference type="PROSITE" id="PS51257">
    <property type="entry name" value="PROKAR_LIPOPROTEIN"/>
    <property type="match status" value="1"/>
</dbReference>
<protein>
    <submittedName>
        <fullName evidence="2">Lipoprotein</fullName>
    </submittedName>
</protein>
<evidence type="ECO:0000313" key="2">
    <source>
        <dbReference type="EMBL" id="GGD66320.1"/>
    </source>
</evidence>
<comment type="caution">
    <text evidence="2">The sequence shown here is derived from an EMBL/GenBank/DDBJ whole genome shotgun (WGS) entry which is preliminary data.</text>
</comment>
<organism evidence="2 3">
    <name type="scientific">Lacimicrobium alkaliphilum</name>
    <dbReference type="NCBI Taxonomy" id="1526571"/>
    <lineage>
        <taxon>Bacteria</taxon>
        <taxon>Pseudomonadati</taxon>
        <taxon>Pseudomonadota</taxon>
        <taxon>Gammaproteobacteria</taxon>
        <taxon>Alteromonadales</taxon>
        <taxon>Alteromonadaceae</taxon>
        <taxon>Lacimicrobium</taxon>
    </lineage>
</organism>
<keyword evidence="3" id="KW-1185">Reference proteome</keyword>
<keyword evidence="1" id="KW-0732">Signal</keyword>
<dbReference type="Proteomes" id="UP000614272">
    <property type="component" value="Unassembled WGS sequence"/>
</dbReference>
<feature type="chain" id="PRO_5045393911" evidence="1">
    <location>
        <begin position="24"/>
        <end position="181"/>
    </location>
</feature>
<name>A0ABQ1RGK8_9ALTE</name>
<feature type="signal peptide" evidence="1">
    <location>
        <begin position="1"/>
        <end position="23"/>
    </location>
</feature>